<protein>
    <submittedName>
        <fullName evidence="1">Uncharacterized protein</fullName>
    </submittedName>
</protein>
<name>A0A9Q0DKA7_9TELE</name>
<comment type="caution">
    <text evidence="1">The sequence shown here is derived from an EMBL/GenBank/DDBJ whole genome shotgun (WGS) entry which is preliminary data.</text>
</comment>
<organism evidence="1 2">
    <name type="scientific">Muraenolepis orangiensis</name>
    <name type="common">Patagonian moray cod</name>
    <dbReference type="NCBI Taxonomy" id="630683"/>
    <lineage>
        <taxon>Eukaryota</taxon>
        <taxon>Metazoa</taxon>
        <taxon>Chordata</taxon>
        <taxon>Craniata</taxon>
        <taxon>Vertebrata</taxon>
        <taxon>Euteleostomi</taxon>
        <taxon>Actinopterygii</taxon>
        <taxon>Neopterygii</taxon>
        <taxon>Teleostei</taxon>
        <taxon>Neoteleostei</taxon>
        <taxon>Acanthomorphata</taxon>
        <taxon>Zeiogadaria</taxon>
        <taxon>Gadariae</taxon>
        <taxon>Gadiformes</taxon>
        <taxon>Muraenolepidoidei</taxon>
        <taxon>Muraenolepididae</taxon>
        <taxon>Muraenolepis</taxon>
    </lineage>
</organism>
<dbReference type="EMBL" id="JANIIK010000114">
    <property type="protein sequence ID" value="KAJ3589964.1"/>
    <property type="molecule type" value="Genomic_DNA"/>
</dbReference>
<evidence type="ECO:0000313" key="2">
    <source>
        <dbReference type="Proteomes" id="UP001148018"/>
    </source>
</evidence>
<feature type="non-terminal residue" evidence="1">
    <location>
        <position position="74"/>
    </location>
</feature>
<accession>A0A9Q0DKA7</accession>
<keyword evidence="2" id="KW-1185">Reference proteome</keyword>
<proteinExistence type="predicted"/>
<reference evidence="1" key="1">
    <citation type="submission" date="2022-07" db="EMBL/GenBank/DDBJ databases">
        <title>Chromosome-level genome of Muraenolepis orangiensis.</title>
        <authorList>
            <person name="Kim J."/>
        </authorList>
    </citation>
    <scope>NUCLEOTIDE SEQUENCE</scope>
    <source>
        <strain evidence="1">KU_S4_2022</strain>
        <tissue evidence="1">Muscle</tissue>
    </source>
</reference>
<gene>
    <name evidence="1" type="ORF">NHX12_007921</name>
</gene>
<dbReference type="Proteomes" id="UP001148018">
    <property type="component" value="Unassembled WGS sequence"/>
</dbReference>
<evidence type="ECO:0000313" key="1">
    <source>
        <dbReference type="EMBL" id="KAJ3589964.1"/>
    </source>
</evidence>
<sequence>MKPVLTTALDHGEVTGGGSCQRCCLVCPVVAALTRPGLKQTPRPHQPPPDLFLLRAPSDGEFPGPVGVIVSDND</sequence>
<dbReference type="AlphaFoldDB" id="A0A9Q0DKA7"/>